<comment type="subcellular location">
    <subcellularLocation>
        <location evidence="1">Cell membrane</location>
        <topology evidence="1">Multi-pass membrane protein</topology>
    </subcellularLocation>
</comment>
<dbReference type="AlphaFoldDB" id="F0SXW8"/>
<feature type="transmembrane region" description="Helical" evidence="9">
    <location>
        <begin position="37"/>
        <end position="59"/>
    </location>
</feature>
<evidence type="ECO:0000259" key="10">
    <source>
        <dbReference type="PROSITE" id="PS50893"/>
    </source>
</evidence>
<keyword evidence="2" id="KW-0813">Transport</keyword>
<sequence>MPRCHGWQGAAKGGNIMLGVIRKFFQFAGPRRGRMQLGIVFAFIHSIFHAMQILAIFVVLKALVEGQVSSATAWSSFGIMLVSMLGCIWTRHRSTMAEAEGSFYLCADKRTEIGDRMKYMPMGYFNDNSLGTITAAVTSTMEDLQDIAPRVMDKTVHGYIYAAVVTLMLIFFDWRIGFIVVAGILLFIGVNALMQKKSRRVSPARVAAQASLVGAVLEYAQGMSVVRAFNLADNAHKTMDRAIDECEKQNVGLEIAFIPFMFLQSLILKGMSVVLVAAAVWLYLAGAMELSVCLLVVVSSFIIYSQLETAGSMSALLRVIDLSMDRVEEIRRTPLMDERGKHIVPTGWGIEGSGVSFSYGERKIIDDVSFVIPAGTTTAVIGPSGGGKTTLCNLMARFWDVDRGSITLGGRDVRDYTLDSLLQNFSMVFQNVYLFNDTIANNIKFGKPGAGLAEIRAAAQKACCDDFIMLLPDGYDTVIGEGGATISGGEKQRIAIARAILKDAPIIILDEATANVDPENENQLQAAIAELTRSKTVIMIAHRLKTVRHADQILVLDGGKIIQRGTHEQLMAEGGMYADFIGMREKSIGWKLDGNARAAG</sequence>
<dbReference type="Pfam" id="PF00664">
    <property type="entry name" value="ABC_membrane"/>
    <property type="match status" value="1"/>
</dbReference>
<reference evidence="13" key="2">
    <citation type="submission" date="2011-02" db="EMBL/GenBank/DDBJ databases">
        <title>The complete genome of Syntrophobotulus glycolicus DSM 8271.</title>
        <authorList>
            <person name="Lucas S."/>
            <person name="Copeland A."/>
            <person name="Lapidus A."/>
            <person name="Bruce D."/>
            <person name="Goodwin L."/>
            <person name="Pitluck S."/>
            <person name="Kyrpides N."/>
            <person name="Mavromatis K."/>
            <person name="Pagani I."/>
            <person name="Ivanova N."/>
            <person name="Mikhailova N."/>
            <person name="Chertkov O."/>
            <person name="Held B."/>
            <person name="Detter J.C."/>
            <person name="Tapia R."/>
            <person name="Han C."/>
            <person name="Land M."/>
            <person name="Hauser L."/>
            <person name="Markowitz V."/>
            <person name="Cheng J.-F."/>
            <person name="Hugenholtz P."/>
            <person name="Woyke T."/>
            <person name="Wu D."/>
            <person name="Spring S."/>
            <person name="Schroeder M."/>
            <person name="Brambilla E."/>
            <person name="Klenk H.-P."/>
            <person name="Eisen J.A."/>
        </authorList>
    </citation>
    <scope>NUCLEOTIDE SEQUENCE [LARGE SCALE GENOMIC DNA]</scope>
    <source>
        <strain evidence="13">DSM 8271 / FlGlyR</strain>
    </source>
</reference>
<feature type="transmembrane region" description="Helical" evidence="9">
    <location>
        <begin position="178"/>
        <end position="194"/>
    </location>
</feature>
<feature type="transmembrane region" description="Helical" evidence="9">
    <location>
        <begin position="156"/>
        <end position="172"/>
    </location>
</feature>
<evidence type="ECO:0000256" key="6">
    <source>
        <dbReference type="ARBA" id="ARBA00022840"/>
    </source>
</evidence>
<dbReference type="PROSITE" id="PS00211">
    <property type="entry name" value="ABC_TRANSPORTER_1"/>
    <property type="match status" value="1"/>
</dbReference>
<gene>
    <name evidence="12" type="ordered locus">Sgly_2758</name>
</gene>
<dbReference type="PROSITE" id="PS50893">
    <property type="entry name" value="ABC_TRANSPORTER_2"/>
    <property type="match status" value="1"/>
</dbReference>
<proteinExistence type="predicted"/>
<name>F0SXW8_SYNGF</name>
<dbReference type="InterPro" id="IPR003593">
    <property type="entry name" value="AAA+_ATPase"/>
</dbReference>
<evidence type="ECO:0000256" key="9">
    <source>
        <dbReference type="SAM" id="Phobius"/>
    </source>
</evidence>
<evidence type="ECO:0000256" key="7">
    <source>
        <dbReference type="ARBA" id="ARBA00022989"/>
    </source>
</evidence>
<dbReference type="GO" id="GO:0015421">
    <property type="term" value="F:ABC-type oligopeptide transporter activity"/>
    <property type="evidence" value="ECO:0007669"/>
    <property type="project" value="TreeGrafter"/>
</dbReference>
<dbReference type="PANTHER" id="PTHR43394">
    <property type="entry name" value="ATP-DEPENDENT PERMEASE MDL1, MITOCHONDRIAL"/>
    <property type="match status" value="1"/>
</dbReference>
<keyword evidence="6" id="KW-0067">ATP-binding</keyword>
<evidence type="ECO:0000256" key="3">
    <source>
        <dbReference type="ARBA" id="ARBA00022475"/>
    </source>
</evidence>
<dbReference type="PANTHER" id="PTHR43394:SF1">
    <property type="entry name" value="ATP-BINDING CASSETTE SUB-FAMILY B MEMBER 10, MITOCHONDRIAL"/>
    <property type="match status" value="1"/>
</dbReference>
<keyword evidence="3" id="KW-1003">Cell membrane</keyword>
<evidence type="ECO:0000256" key="5">
    <source>
        <dbReference type="ARBA" id="ARBA00022741"/>
    </source>
</evidence>
<dbReference type="EC" id="3.6.3.44" evidence="12"/>
<dbReference type="Proteomes" id="UP000007488">
    <property type="component" value="Chromosome"/>
</dbReference>
<evidence type="ECO:0000259" key="11">
    <source>
        <dbReference type="PROSITE" id="PS50929"/>
    </source>
</evidence>
<reference evidence="12 13" key="1">
    <citation type="journal article" date="2011" name="Stand. Genomic Sci.">
        <title>Complete genome sequence of Syntrophobotulus glycolicus type strain (FlGlyR).</title>
        <authorList>
            <person name="Han C."/>
            <person name="Mwirichia R."/>
            <person name="Chertkov O."/>
            <person name="Held B."/>
            <person name="Lapidus A."/>
            <person name="Nolan M."/>
            <person name="Lucas S."/>
            <person name="Hammon N."/>
            <person name="Deshpande S."/>
            <person name="Cheng J.F."/>
            <person name="Tapia R."/>
            <person name="Goodwin L."/>
            <person name="Pitluck S."/>
            <person name="Huntemann M."/>
            <person name="Liolios K."/>
            <person name="Ivanova N."/>
            <person name="Pagani I."/>
            <person name="Mavromatis K."/>
            <person name="Ovchinikova G."/>
            <person name="Pati A."/>
            <person name="Chen A."/>
            <person name="Palaniappan K."/>
            <person name="Land M."/>
            <person name="Hauser L."/>
            <person name="Brambilla E.M."/>
            <person name="Rohde M."/>
            <person name="Spring S."/>
            <person name="Sikorski J."/>
            <person name="Goker M."/>
            <person name="Woyke T."/>
            <person name="Bristow J."/>
            <person name="Eisen J.A."/>
            <person name="Markowitz V."/>
            <person name="Hugenholtz P."/>
            <person name="Kyrpides N.C."/>
            <person name="Klenk H.P."/>
            <person name="Detter J.C."/>
        </authorList>
    </citation>
    <scope>NUCLEOTIDE SEQUENCE [LARGE SCALE GENOMIC DNA]</scope>
    <source>
        <strain evidence="13">DSM 8271 / FlGlyR</strain>
    </source>
</reference>
<dbReference type="SMART" id="SM00382">
    <property type="entry name" value="AAA"/>
    <property type="match status" value="1"/>
</dbReference>
<dbReference type="STRING" id="645991.Sgly_2758"/>
<dbReference type="EMBL" id="CP002547">
    <property type="protein sequence ID" value="ADY57029.1"/>
    <property type="molecule type" value="Genomic_DNA"/>
</dbReference>
<dbReference type="InterPro" id="IPR017871">
    <property type="entry name" value="ABC_transporter-like_CS"/>
</dbReference>
<dbReference type="SUPFAM" id="SSF52540">
    <property type="entry name" value="P-loop containing nucleoside triphosphate hydrolases"/>
    <property type="match status" value="1"/>
</dbReference>
<keyword evidence="5" id="KW-0547">Nucleotide-binding</keyword>
<keyword evidence="8 9" id="KW-0472">Membrane</keyword>
<keyword evidence="7 9" id="KW-1133">Transmembrane helix</keyword>
<feature type="domain" description="ABC transporter" evidence="10">
    <location>
        <begin position="350"/>
        <end position="583"/>
    </location>
</feature>
<dbReference type="InterPro" id="IPR027417">
    <property type="entry name" value="P-loop_NTPase"/>
</dbReference>
<dbReference type="PROSITE" id="PS50929">
    <property type="entry name" value="ABC_TM1F"/>
    <property type="match status" value="1"/>
</dbReference>
<protein>
    <submittedName>
        <fullName evidence="12">Xenobiotic-transporting ATPase</fullName>
        <ecNumber evidence="12">3.6.3.44</ecNumber>
    </submittedName>
</protein>
<keyword evidence="4 9" id="KW-0812">Transmembrane</keyword>
<dbReference type="Gene3D" id="1.20.1560.10">
    <property type="entry name" value="ABC transporter type 1, transmembrane domain"/>
    <property type="match status" value="1"/>
</dbReference>
<evidence type="ECO:0000256" key="1">
    <source>
        <dbReference type="ARBA" id="ARBA00004651"/>
    </source>
</evidence>
<dbReference type="HOGENOM" id="CLU_000604_84_9_9"/>
<dbReference type="FunFam" id="3.40.50.300:FF:000221">
    <property type="entry name" value="Multidrug ABC transporter ATP-binding protein"/>
    <property type="match status" value="1"/>
</dbReference>
<dbReference type="Gene3D" id="3.40.50.300">
    <property type="entry name" value="P-loop containing nucleotide triphosphate hydrolases"/>
    <property type="match status" value="1"/>
</dbReference>
<dbReference type="InterPro" id="IPR036640">
    <property type="entry name" value="ABC1_TM_sf"/>
</dbReference>
<evidence type="ECO:0000313" key="12">
    <source>
        <dbReference type="EMBL" id="ADY57029.1"/>
    </source>
</evidence>
<dbReference type="GO" id="GO:0005886">
    <property type="term" value="C:plasma membrane"/>
    <property type="evidence" value="ECO:0007669"/>
    <property type="project" value="UniProtKB-SubCell"/>
</dbReference>
<dbReference type="Pfam" id="PF00005">
    <property type="entry name" value="ABC_tran"/>
    <property type="match status" value="1"/>
</dbReference>
<dbReference type="InterPro" id="IPR003439">
    <property type="entry name" value="ABC_transporter-like_ATP-bd"/>
</dbReference>
<evidence type="ECO:0000256" key="2">
    <source>
        <dbReference type="ARBA" id="ARBA00022448"/>
    </source>
</evidence>
<dbReference type="InterPro" id="IPR011527">
    <property type="entry name" value="ABC1_TM_dom"/>
</dbReference>
<dbReference type="SUPFAM" id="SSF90123">
    <property type="entry name" value="ABC transporter transmembrane region"/>
    <property type="match status" value="1"/>
</dbReference>
<dbReference type="eggNOG" id="COG1132">
    <property type="taxonomic scope" value="Bacteria"/>
</dbReference>
<dbReference type="KEGG" id="sgy:Sgly_2758"/>
<accession>F0SXW8</accession>
<keyword evidence="13" id="KW-1185">Reference proteome</keyword>
<evidence type="ECO:0000313" key="13">
    <source>
        <dbReference type="Proteomes" id="UP000007488"/>
    </source>
</evidence>
<feature type="domain" description="ABC transmembrane type-1" evidence="11">
    <location>
        <begin position="37"/>
        <end position="317"/>
    </location>
</feature>
<evidence type="ECO:0000256" key="4">
    <source>
        <dbReference type="ARBA" id="ARBA00022692"/>
    </source>
</evidence>
<organism evidence="12 13">
    <name type="scientific">Syntrophobotulus glycolicus (strain DSM 8271 / FlGlyR)</name>
    <dbReference type="NCBI Taxonomy" id="645991"/>
    <lineage>
        <taxon>Bacteria</taxon>
        <taxon>Bacillati</taxon>
        <taxon>Bacillota</taxon>
        <taxon>Clostridia</taxon>
        <taxon>Eubacteriales</taxon>
        <taxon>Desulfitobacteriaceae</taxon>
        <taxon>Syntrophobotulus</taxon>
    </lineage>
</organism>
<dbReference type="GO" id="GO:0005524">
    <property type="term" value="F:ATP binding"/>
    <property type="evidence" value="ECO:0007669"/>
    <property type="project" value="UniProtKB-KW"/>
</dbReference>
<dbReference type="InterPro" id="IPR039421">
    <property type="entry name" value="Type_1_exporter"/>
</dbReference>
<keyword evidence="12" id="KW-0378">Hydrolase</keyword>
<dbReference type="GO" id="GO:0016887">
    <property type="term" value="F:ATP hydrolysis activity"/>
    <property type="evidence" value="ECO:0007669"/>
    <property type="project" value="InterPro"/>
</dbReference>
<evidence type="ECO:0000256" key="8">
    <source>
        <dbReference type="ARBA" id="ARBA00023136"/>
    </source>
</evidence>
<feature type="transmembrane region" description="Helical" evidence="9">
    <location>
        <begin position="71"/>
        <end position="89"/>
    </location>
</feature>